<evidence type="ECO:0000313" key="9">
    <source>
        <dbReference type="Proteomes" id="UP000030671"/>
    </source>
</evidence>
<feature type="region of interest" description="Disordered" evidence="7">
    <location>
        <begin position="222"/>
        <end position="296"/>
    </location>
</feature>
<dbReference type="eggNOG" id="KOG3102">
    <property type="taxonomic scope" value="Eukaryota"/>
</dbReference>
<evidence type="ECO:0000256" key="2">
    <source>
        <dbReference type="ARBA" id="ARBA00022801"/>
    </source>
</evidence>
<dbReference type="Proteomes" id="UP000030671">
    <property type="component" value="Unassembled WGS sequence"/>
</dbReference>
<dbReference type="STRING" id="747525.W4KAI2"/>
<accession>W4KAI2</accession>
<dbReference type="KEGG" id="hir:HETIRDRAFT_122905"/>
<keyword evidence="2" id="KW-0378">Hydrolase</keyword>
<evidence type="ECO:0000256" key="1">
    <source>
        <dbReference type="ARBA" id="ARBA00022722"/>
    </source>
</evidence>
<feature type="compositionally biased region" description="Low complexity" evidence="7">
    <location>
        <begin position="1"/>
        <end position="11"/>
    </location>
</feature>
<keyword evidence="1" id="KW-0540">Nuclease</keyword>
<evidence type="ECO:0000256" key="6">
    <source>
        <dbReference type="ARBA" id="ARBA00030030"/>
    </source>
</evidence>
<dbReference type="RefSeq" id="XP_009546661.1">
    <property type="nucleotide sequence ID" value="XM_009548366.1"/>
</dbReference>
<evidence type="ECO:0000313" key="8">
    <source>
        <dbReference type="EMBL" id="ETW82096.1"/>
    </source>
</evidence>
<feature type="compositionally biased region" description="Pro residues" evidence="7">
    <location>
        <begin position="281"/>
        <end position="296"/>
    </location>
</feature>
<feature type="region of interest" description="Disordered" evidence="7">
    <location>
        <begin position="1"/>
        <end position="57"/>
    </location>
</feature>
<dbReference type="GO" id="GO:0034477">
    <property type="term" value="P:U6 snRNA 3'-end processing"/>
    <property type="evidence" value="ECO:0007669"/>
    <property type="project" value="InterPro"/>
</dbReference>
<dbReference type="EMBL" id="KI925458">
    <property type="protein sequence ID" value="ETW82096.1"/>
    <property type="molecule type" value="Genomic_DNA"/>
</dbReference>
<dbReference type="PANTHER" id="PTHR13522">
    <property type="entry name" value="U6 SNRNA PHOSPHODIESTERASE 1"/>
    <property type="match status" value="1"/>
</dbReference>
<dbReference type="GeneID" id="20666795"/>
<proteinExistence type="predicted"/>
<dbReference type="GO" id="GO:0016829">
    <property type="term" value="F:lyase activity"/>
    <property type="evidence" value="ECO:0007669"/>
    <property type="project" value="UniProtKB-KW"/>
</dbReference>
<dbReference type="PANTHER" id="PTHR13522:SF3">
    <property type="entry name" value="U6 SNRNA PHOSPHODIESTERASE 1"/>
    <property type="match status" value="1"/>
</dbReference>
<reference evidence="8 9" key="1">
    <citation type="journal article" date="2012" name="New Phytol.">
        <title>Insight into trade-off between wood decay and parasitism from the genome of a fungal forest pathogen.</title>
        <authorList>
            <person name="Olson A."/>
            <person name="Aerts A."/>
            <person name="Asiegbu F."/>
            <person name="Belbahri L."/>
            <person name="Bouzid O."/>
            <person name="Broberg A."/>
            <person name="Canback B."/>
            <person name="Coutinho P.M."/>
            <person name="Cullen D."/>
            <person name="Dalman K."/>
            <person name="Deflorio G."/>
            <person name="van Diepen L.T."/>
            <person name="Dunand C."/>
            <person name="Duplessis S."/>
            <person name="Durling M."/>
            <person name="Gonthier P."/>
            <person name="Grimwood J."/>
            <person name="Fossdal C.G."/>
            <person name="Hansson D."/>
            <person name="Henrissat B."/>
            <person name="Hietala A."/>
            <person name="Himmelstrand K."/>
            <person name="Hoffmeister D."/>
            <person name="Hogberg N."/>
            <person name="James T.Y."/>
            <person name="Karlsson M."/>
            <person name="Kohler A."/>
            <person name="Kues U."/>
            <person name="Lee Y.H."/>
            <person name="Lin Y.C."/>
            <person name="Lind M."/>
            <person name="Lindquist E."/>
            <person name="Lombard V."/>
            <person name="Lucas S."/>
            <person name="Lunden K."/>
            <person name="Morin E."/>
            <person name="Murat C."/>
            <person name="Park J."/>
            <person name="Raffaello T."/>
            <person name="Rouze P."/>
            <person name="Salamov A."/>
            <person name="Schmutz J."/>
            <person name="Solheim H."/>
            <person name="Stahlberg J."/>
            <person name="Velez H."/>
            <person name="de Vries R.P."/>
            <person name="Wiebenga A."/>
            <person name="Woodward S."/>
            <person name="Yakovlev I."/>
            <person name="Garbelotto M."/>
            <person name="Martin F."/>
            <person name="Grigoriev I.V."/>
            <person name="Stenlid J."/>
        </authorList>
    </citation>
    <scope>NUCLEOTIDE SEQUENCE [LARGE SCALE GENOMIC DNA]</scope>
    <source>
        <strain evidence="8 9">TC 32-1</strain>
    </source>
</reference>
<sequence>MKRVSLVAYSDSDSDAVDDSPAPPNKKHKLPPLPSHLVVPVPSDDPSKHQGRTRTTPHVDGQWAAYVYVPVAIAALDHRPLRALVRRLLARAKEAVPSLQPLAASERQQLDAGRAVEGDSELHISLSRPIFIRSHQREDVKRAVKSLASAHCPFAASFAALAALTNDEHTRTFLCMEVGAGHLELRALSDALSPLLRALRQKEYYDAPRFHASIAWALLDPPTQPSRPQIHHDDPRSSASPALAPPPSIPPAASTALALSSHTSHTPSASPPQPASDSATPSPPPPPFPTIPRLPPTLVPSLSAEFGNELAARAGVFHVGEVKVRIGKDVFAWPLR</sequence>
<dbReference type="InParanoid" id="W4KAI2"/>
<keyword evidence="3" id="KW-0456">Lyase</keyword>
<feature type="compositionally biased region" description="Low complexity" evidence="7">
    <location>
        <begin position="251"/>
        <end position="268"/>
    </location>
</feature>
<dbReference type="GO" id="GO:0000175">
    <property type="term" value="F:3'-5'-RNA exonuclease activity"/>
    <property type="evidence" value="ECO:0007669"/>
    <property type="project" value="TreeGrafter"/>
</dbReference>
<dbReference type="GO" id="GO:0005634">
    <property type="term" value="C:nucleus"/>
    <property type="evidence" value="ECO:0007669"/>
    <property type="project" value="TreeGrafter"/>
</dbReference>
<organism evidence="8 9">
    <name type="scientific">Heterobasidion irregulare (strain TC 32-1)</name>
    <dbReference type="NCBI Taxonomy" id="747525"/>
    <lineage>
        <taxon>Eukaryota</taxon>
        <taxon>Fungi</taxon>
        <taxon>Dikarya</taxon>
        <taxon>Basidiomycota</taxon>
        <taxon>Agaricomycotina</taxon>
        <taxon>Agaricomycetes</taxon>
        <taxon>Russulales</taxon>
        <taxon>Bondarzewiaceae</taxon>
        <taxon>Heterobasidion</taxon>
        <taxon>Heterobasidion annosum species complex</taxon>
    </lineage>
</organism>
<dbReference type="HOGENOM" id="CLU_057212_1_0_1"/>
<evidence type="ECO:0000256" key="3">
    <source>
        <dbReference type="ARBA" id="ARBA00023239"/>
    </source>
</evidence>
<evidence type="ECO:0000256" key="7">
    <source>
        <dbReference type="SAM" id="MobiDB-lite"/>
    </source>
</evidence>
<evidence type="ECO:0000256" key="4">
    <source>
        <dbReference type="ARBA" id="ARBA00023242"/>
    </source>
</evidence>
<dbReference type="Pfam" id="PF09749">
    <property type="entry name" value="HVSL"/>
    <property type="match status" value="1"/>
</dbReference>
<dbReference type="AlphaFoldDB" id="W4KAI2"/>
<dbReference type="Gene3D" id="3.90.1140.10">
    <property type="entry name" value="Cyclic phosphodiesterase"/>
    <property type="match status" value="1"/>
</dbReference>
<protein>
    <recommendedName>
        <fullName evidence="5">U6 snRNA phosphodiesterase 1</fullName>
    </recommendedName>
    <alternativeName>
        <fullName evidence="6">3'-5' RNA exonuclease USB1</fullName>
    </alternativeName>
</protein>
<evidence type="ECO:0000256" key="5">
    <source>
        <dbReference type="ARBA" id="ARBA00029543"/>
    </source>
</evidence>
<name>W4KAI2_HETIT</name>
<keyword evidence="4" id="KW-0539">Nucleus</keyword>
<gene>
    <name evidence="8" type="ORF">HETIRDRAFT_122905</name>
</gene>
<feature type="compositionally biased region" description="Low complexity" evidence="7">
    <location>
        <begin position="35"/>
        <end position="44"/>
    </location>
</feature>
<dbReference type="OrthoDB" id="49151at2759"/>
<dbReference type="FunCoup" id="W4KAI2">
    <property type="interactions" value="176"/>
</dbReference>
<dbReference type="InterPro" id="IPR027521">
    <property type="entry name" value="Usb1"/>
</dbReference>
<keyword evidence="9" id="KW-1185">Reference proteome</keyword>